<organism evidence="2 3">
    <name type="scientific">Durusdinium trenchii</name>
    <dbReference type="NCBI Taxonomy" id="1381693"/>
    <lineage>
        <taxon>Eukaryota</taxon>
        <taxon>Sar</taxon>
        <taxon>Alveolata</taxon>
        <taxon>Dinophyceae</taxon>
        <taxon>Suessiales</taxon>
        <taxon>Symbiodiniaceae</taxon>
        <taxon>Durusdinium</taxon>
    </lineage>
</organism>
<dbReference type="EMBL" id="CAXAMM010014969">
    <property type="protein sequence ID" value="CAK9035165.1"/>
    <property type="molecule type" value="Genomic_DNA"/>
</dbReference>
<feature type="compositionally biased region" description="Pro residues" evidence="1">
    <location>
        <begin position="116"/>
        <end position="133"/>
    </location>
</feature>
<keyword evidence="3" id="KW-1185">Reference proteome</keyword>
<feature type="compositionally biased region" description="Low complexity" evidence="1">
    <location>
        <begin position="205"/>
        <end position="214"/>
    </location>
</feature>
<evidence type="ECO:0000313" key="2">
    <source>
        <dbReference type="EMBL" id="CAK9035165.1"/>
    </source>
</evidence>
<comment type="caution">
    <text evidence="2">The sequence shown here is derived from an EMBL/GenBank/DDBJ whole genome shotgun (WGS) entry which is preliminary data.</text>
</comment>
<feature type="compositionally biased region" description="Polar residues" evidence="1">
    <location>
        <begin position="1"/>
        <end position="10"/>
    </location>
</feature>
<proteinExistence type="predicted"/>
<feature type="region of interest" description="Disordered" evidence="1">
    <location>
        <begin position="1"/>
        <end position="24"/>
    </location>
</feature>
<feature type="region of interest" description="Disordered" evidence="1">
    <location>
        <begin position="358"/>
        <end position="434"/>
    </location>
</feature>
<feature type="compositionally biased region" description="Pro residues" evidence="1">
    <location>
        <begin position="404"/>
        <end position="413"/>
    </location>
</feature>
<evidence type="ECO:0000313" key="3">
    <source>
        <dbReference type="Proteomes" id="UP001642464"/>
    </source>
</evidence>
<protein>
    <submittedName>
        <fullName evidence="2">Uncharacterized protein</fullName>
    </submittedName>
</protein>
<reference evidence="2 3" key="1">
    <citation type="submission" date="2024-02" db="EMBL/GenBank/DDBJ databases">
        <authorList>
            <person name="Chen Y."/>
            <person name="Shah S."/>
            <person name="Dougan E. K."/>
            <person name="Thang M."/>
            <person name="Chan C."/>
        </authorList>
    </citation>
    <scope>NUCLEOTIDE SEQUENCE [LARGE SCALE GENOMIC DNA]</scope>
</reference>
<feature type="compositionally biased region" description="Basic and acidic residues" evidence="1">
    <location>
        <begin position="390"/>
        <end position="399"/>
    </location>
</feature>
<dbReference type="Proteomes" id="UP001642464">
    <property type="component" value="Unassembled WGS sequence"/>
</dbReference>
<gene>
    <name evidence="2" type="ORF">SCF082_LOCUS21160</name>
</gene>
<evidence type="ECO:0000256" key="1">
    <source>
        <dbReference type="SAM" id="MobiDB-lite"/>
    </source>
</evidence>
<feature type="compositionally biased region" description="Pro residues" evidence="1">
    <location>
        <begin position="167"/>
        <end position="177"/>
    </location>
</feature>
<feature type="region of interest" description="Disordered" evidence="1">
    <location>
        <begin position="148"/>
        <end position="227"/>
    </location>
</feature>
<feature type="compositionally biased region" description="Low complexity" evidence="1">
    <location>
        <begin position="157"/>
        <end position="166"/>
    </location>
</feature>
<name>A0ABP0L9Z8_9DINO</name>
<sequence>MKQMTKTFAESTDKNQKAPRIAPPDMGLWRFSQAETKLVAVIGGTVQVAPAAPQRDWLNSFSSSSRETAPPVHLNEQAGMVAPKPAEARVRSSSPHTFPLLRRPGSLLVQGTSPRPLSPSPSPRPRSPSPNLLPTPRVLQNCVNVANGVKPSLRTGSPHVSSRAASPPVPSQVPSPRPMASRPLMWQAPQPVPGGEASLGRMQAQPWHSWQPPRQQSPPRPRPEAPLQIQRPLPQFPQKPQLQATATAVTASPFVSPHCHGGPRLIATPMRRMPPSLATSQDTPRTQPRQTPRPIPTPQQIQAVTPLLAPVTPVQTQRGTVQPPFPPFIIAQHNLKTQIPCISLRAGTPTSRVPLHSQVVREQPPNGPSVLGDLTKDDRPSREGSSMPEKLGDEDRELARVPAPATPPTPLVPFAPSVPAWEKMTPRRVPQVQV</sequence>
<feature type="compositionally biased region" description="Polar residues" evidence="1">
    <location>
        <begin position="57"/>
        <end position="67"/>
    </location>
</feature>
<accession>A0ABP0L9Z8</accession>
<feature type="region of interest" description="Disordered" evidence="1">
    <location>
        <begin position="52"/>
        <end position="136"/>
    </location>
</feature>
<feature type="region of interest" description="Disordered" evidence="1">
    <location>
        <begin position="239"/>
        <end position="298"/>
    </location>
</feature>